<comment type="caution">
    <text evidence="1">The sequence shown here is derived from an EMBL/GenBank/DDBJ whole genome shotgun (WGS) entry which is preliminary data.</text>
</comment>
<reference evidence="1" key="1">
    <citation type="submission" date="2020-08" db="EMBL/GenBank/DDBJ databases">
        <title>Multicomponent nature underlies the extraordinary mechanical properties of spider dragline silk.</title>
        <authorList>
            <person name="Kono N."/>
            <person name="Nakamura H."/>
            <person name="Mori M."/>
            <person name="Yoshida Y."/>
            <person name="Ohtoshi R."/>
            <person name="Malay A.D."/>
            <person name="Moran D.A.P."/>
            <person name="Tomita M."/>
            <person name="Numata K."/>
            <person name="Arakawa K."/>
        </authorList>
    </citation>
    <scope>NUCLEOTIDE SEQUENCE</scope>
</reference>
<gene>
    <name evidence="1" type="ORF">NPIL_316511</name>
</gene>
<dbReference type="Proteomes" id="UP000887013">
    <property type="component" value="Unassembled WGS sequence"/>
</dbReference>
<sequence>MCLTFHSRKKHSFHLLQSHDHSSFNLMAGFGGRPGDHFGAPLAPTTVTCAGSSARGFSFRVHLLDYIFRIFICEVEFAVWSIKYVCLCRHMRSVMGDPKTVLEGSVKYRDKKKWKSRWAVVSKLSPVAVMTALVEDIFRSSWSLGVDPTDDSDVHFKVPVTFRGEIDSSTPCLQCFLLACFE</sequence>
<dbReference type="AlphaFoldDB" id="A0A8X6QKG1"/>
<keyword evidence="2" id="KW-1185">Reference proteome</keyword>
<proteinExistence type="predicted"/>
<evidence type="ECO:0000313" key="2">
    <source>
        <dbReference type="Proteomes" id="UP000887013"/>
    </source>
</evidence>
<dbReference type="EMBL" id="BMAW01128667">
    <property type="protein sequence ID" value="GFU26861.1"/>
    <property type="molecule type" value="Genomic_DNA"/>
</dbReference>
<accession>A0A8X6QKG1</accession>
<name>A0A8X6QKG1_NEPPI</name>
<dbReference type="OrthoDB" id="6537982at2759"/>
<organism evidence="1 2">
    <name type="scientific">Nephila pilipes</name>
    <name type="common">Giant wood spider</name>
    <name type="synonym">Nephila maculata</name>
    <dbReference type="NCBI Taxonomy" id="299642"/>
    <lineage>
        <taxon>Eukaryota</taxon>
        <taxon>Metazoa</taxon>
        <taxon>Ecdysozoa</taxon>
        <taxon>Arthropoda</taxon>
        <taxon>Chelicerata</taxon>
        <taxon>Arachnida</taxon>
        <taxon>Araneae</taxon>
        <taxon>Araneomorphae</taxon>
        <taxon>Entelegynae</taxon>
        <taxon>Araneoidea</taxon>
        <taxon>Nephilidae</taxon>
        <taxon>Nephila</taxon>
    </lineage>
</organism>
<protein>
    <submittedName>
        <fullName evidence="1">Uncharacterized protein</fullName>
    </submittedName>
</protein>
<dbReference type="Gene3D" id="2.30.29.30">
    <property type="entry name" value="Pleckstrin-homology domain (PH domain)/Phosphotyrosine-binding domain (PTB)"/>
    <property type="match status" value="1"/>
</dbReference>
<dbReference type="InterPro" id="IPR011993">
    <property type="entry name" value="PH-like_dom_sf"/>
</dbReference>
<evidence type="ECO:0000313" key="1">
    <source>
        <dbReference type="EMBL" id="GFU26861.1"/>
    </source>
</evidence>